<dbReference type="InterPro" id="IPR039422">
    <property type="entry name" value="MarR/SlyA-like"/>
</dbReference>
<accession>A0A1T5FT50</accession>
<keyword evidence="3" id="KW-1185">Reference proteome</keyword>
<dbReference type="CDD" id="cd00090">
    <property type="entry name" value="HTH_ARSR"/>
    <property type="match status" value="1"/>
</dbReference>
<dbReference type="OrthoDB" id="9807800at2"/>
<dbReference type="PANTHER" id="PTHR33164">
    <property type="entry name" value="TRANSCRIPTIONAL REGULATOR, MARR FAMILY"/>
    <property type="match status" value="1"/>
</dbReference>
<evidence type="ECO:0000259" key="1">
    <source>
        <dbReference type="PROSITE" id="PS50995"/>
    </source>
</evidence>
<dbReference type="PROSITE" id="PS50995">
    <property type="entry name" value="HTH_MARR_2"/>
    <property type="match status" value="1"/>
</dbReference>
<name>A0A1T5FT50_9SPHN</name>
<dbReference type="EMBL" id="FUYM01000010">
    <property type="protein sequence ID" value="SKB99353.1"/>
    <property type="molecule type" value="Genomic_DNA"/>
</dbReference>
<dbReference type="InterPro" id="IPR000835">
    <property type="entry name" value="HTH_MarR-typ"/>
</dbReference>
<dbReference type="PRINTS" id="PR00598">
    <property type="entry name" value="HTHMARR"/>
</dbReference>
<sequence length="152" mass="16920">MDETTDMGTPPLRDRISFLVHRINAHLLRITNPKLKIWGIDLTESRLLVSLLENGPLAAGDIVRIMALPQSTISHQLKRLEKRGYVRRTPGIHDSRVITAELTDSGRQVAIEGNALSQEVTDRLVSAIGREELEQLRAAMKRIDDALAPGAR</sequence>
<evidence type="ECO:0000313" key="3">
    <source>
        <dbReference type="Proteomes" id="UP000189818"/>
    </source>
</evidence>
<organism evidence="2 3">
    <name type="scientific">Rhizorhabdus histidinilytica</name>
    <dbReference type="NCBI Taxonomy" id="439228"/>
    <lineage>
        <taxon>Bacteria</taxon>
        <taxon>Pseudomonadati</taxon>
        <taxon>Pseudomonadota</taxon>
        <taxon>Alphaproteobacteria</taxon>
        <taxon>Sphingomonadales</taxon>
        <taxon>Sphingomonadaceae</taxon>
        <taxon>Rhizorhabdus</taxon>
    </lineage>
</organism>
<dbReference type="SUPFAM" id="SSF46785">
    <property type="entry name" value="Winged helix' DNA-binding domain"/>
    <property type="match status" value="1"/>
</dbReference>
<dbReference type="Pfam" id="PF12802">
    <property type="entry name" value="MarR_2"/>
    <property type="match status" value="1"/>
</dbReference>
<dbReference type="InterPro" id="IPR011991">
    <property type="entry name" value="ArsR-like_HTH"/>
</dbReference>
<dbReference type="InterPro" id="IPR036390">
    <property type="entry name" value="WH_DNA-bd_sf"/>
</dbReference>
<dbReference type="PANTHER" id="PTHR33164:SF43">
    <property type="entry name" value="HTH-TYPE TRANSCRIPTIONAL REPRESSOR YETL"/>
    <property type="match status" value="1"/>
</dbReference>
<dbReference type="AlphaFoldDB" id="A0A1T5FT50"/>
<dbReference type="RefSeq" id="WP_079649989.1">
    <property type="nucleotide sequence ID" value="NZ_FUYM01000010.1"/>
</dbReference>
<dbReference type="Proteomes" id="UP000189818">
    <property type="component" value="Unassembled WGS sequence"/>
</dbReference>
<evidence type="ECO:0000313" key="2">
    <source>
        <dbReference type="EMBL" id="SKB99353.1"/>
    </source>
</evidence>
<dbReference type="GO" id="GO:0006950">
    <property type="term" value="P:response to stress"/>
    <property type="evidence" value="ECO:0007669"/>
    <property type="project" value="TreeGrafter"/>
</dbReference>
<dbReference type="STRING" id="439228.SAMN06295920_110198"/>
<dbReference type="Gene3D" id="1.10.10.10">
    <property type="entry name" value="Winged helix-like DNA-binding domain superfamily/Winged helix DNA-binding domain"/>
    <property type="match status" value="1"/>
</dbReference>
<dbReference type="GO" id="GO:0003700">
    <property type="term" value="F:DNA-binding transcription factor activity"/>
    <property type="evidence" value="ECO:0007669"/>
    <property type="project" value="InterPro"/>
</dbReference>
<dbReference type="InterPro" id="IPR036388">
    <property type="entry name" value="WH-like_DNA-bd_sf"/>
</dbReference>
<gene>
    <name evidence="2" type="ORF">SAMN06295920_110198</name>
</gene>
<protein>
    <submittedName>
        <fullName evidence="2">Transcriptional regulator, MarR family</fullName>
    </submittedName>
</protein>
<reference evidence="3" key="1">
    <citation type="submission" date="2017-02" db="EMBL/GenBank/DDBJ databases">
        <authorList>
            <person name="Varghese N."/>
            <person name="Submissions S."/>
        </authorList>
    </citation>
    <scope>NUCLEOTIDE SEQUENCE [LARGE SCALE GENOMIC DNA]</scope>
    <source>
        <strain evidence="3">UM2</strain>
    </source>
</reference>
<dbReference type="SMART" id="SM00347">
    <property type="entry name" value="HTH_MARR"/>
    <property type="match status" value="1"/>
</dbReference>
<feature type="domain" description="HTH marR-type" evidence="1">
    <location>
        <begin position="13"/>
        <end position="145"/>
    </location>
</feature>
<proteinExistence type="predicted"/>